<dbReference type="Gene3D" id="3.10.20.90">
    <property type="entry name" value="Phosphatidylinositol 3-kinase Catalytic Subunit, Chain A, domain 1"/>
    <property type="match status" value="1"/>
</dbReference>
<organism evidence="2 3">
    <name type="scientific">Jaculus jaculus</name>
    <name type="common">Lesser Egyptian jerboa</name>
    <dbReference type="NCBI Taxonomy" id="51337"/>
    <lineage>
        <taxon>Eukaryota</taxon>
        <taxon>Metazoa</taxon>
        <taxon>Chordata</taxon>
        <taxon>Craniata</taxon>
        <taxon>Vertebrata</taxon>
        <taxon>Euteleostomi</taxon>
        <taxon>Mammalia</taxon>
        <taxon>Eutheria</taxon>
        <taxon>Euarchontoglires</taxon>
        <taxon>Glires</taxon>
        <taxon>Rodentia</taxon>
        <taxon>Myomorpha</taxon>
        <taxon>Dipodoidea</taxon>
        <taxon>Dipodidae</taxon>
        <taxon>Dipodinae</taxon>
        <taxon>Jaculus</taxon>
    </lineage>
</organism>
<evidence type="ECO:0000313" key="3">
    <source>
        <dbReference type="Proteomes" id="UP000694385"/>
    </source>
</evidence>
<dbReference type="OMA" id="NSWCLAD"/>
<sequence length="194" mass="22031">MRIFIAFDGSFEPFDVSPDDTVETVKQMIKDYFHVPLSEDQQGRQYLELMHAGAALRNSWTLADIGISFCSTLKCFVKKEDKPTLHVFNAVTHETMSVIENASLLGKTVSDLRQLITLRWGFPVSVYCLRTPEGLEMYDCNTLKDYGTDVGTTLRLDVWDGWKEFLLGCLLGQTLKVQRYLSKDGPVLKYGRSS</sequence>
<proteinExistence type="predicted"/>
<dbReference type="PANTHER" id="PTHR46885">
    <property type="entry name" value="PROTEIN ANKUB1"/>
    <property type="match status" value="1"/>
</dbReference>
<feature type="domain" description="Ubiquitin-like" evidence="1">
    <location>
        <begin position="1"/>
        <end position="82"/>
    </location>
</feature>
<dbReference type="CDD" id="cd17050">
    <property type="entry name" value="Ubl1_ANKUB1"/>
    <property type="match status" value="1"/>
</dbReference>
<dbReference type="Ensembl" id="ENSJJAT00000013106.1">
    <property type="protein sequence ID" value="ENSJJAP00000006709.1"/>
    <property type="gene ID" value="ENSJJAG00000011296.1"/>
</dbReference>
<dbReference type="InterPro" id="IPR042788">
    <property type="entry name" value="ANKUB1"/>
</dbReference>
<dbReference type="CDD" id="cd17051">
    <property type="entry name" value="Ubl2_ANKUB1"/>
    <property type="match status" value="1"/>
</dbReference>
<dbReference type="SUPFAM" id="SSF54236">
    <property type="entry name" value="Ubiquitin-like"/>
    <property type="match status" value="1"/>
</dbReference>
<dbReference type="PANTHER" id="PTHR46885:SF1">
    <property type="entry name" value="PROTEIN ANKUB1"/>
    <property type="match status" value="1"/>
</dbReference>
<dbReference type="GeneTree" id="ENSGT00390000007965"/>
<dbReference type="InterPro" id="IPR029071">
    <property type="entry name" value="Ubiquitin-like_domsf"/>
</dbReference>
<dbReference type="Proteomes" id="UP000694385">
    <property type="component" value="Unassembled WGS sequence"/>
</dbReference>
<dbReference type="AlphaFoldDB" id="A0A8C5KCE3"/>
<protein>
    <recommendedName>
        <fullName evidence="1">Ubiquitin-like domain-containing protein</fullName>
    </recommendedName>
</protein>
<evidence type="ECO:0000313" key="2">
    <source>
        <dbReference type="Ensembl" id="ENSJJAP00000006709.1"/>
    </source>
</evidence>
<gene>
    <name evidence="2" type="primary">Ankub1</name>
</gene>
<keyword evidence="3" id="KW-1185">Reference proteome</keyword>
<reference evidence="2" key="1">
    <citation type="submission" date="2025-08" db="UniProtKB">
        <authorList>
            <consortium name="Ensembl"/>
        </authorList>
    </citation>
    <scope>IDENTIFICATION</scope>
</reference>
<dbReference type="PROSITE" id="PS50053">
    <property type="entry name" value="UBIQUITIN_2"/>
    <property type="match status" value="1"/>
</dbReference>
<name>A0A8C5KCE3_JACJA</name>
<dbReference type="InterPro" id="IPR000626">
    <property type="entry name" value="Ubiquitin-like_dom"/>
</dbReference>
<dbReference type="Pfam" id="PF00240">
    <property type="entry name" value="ubiquitin"/>
    <property type="match status" value="1"/>
</dbReference>
<reference evidence="2" key="2">
    <citation type="submission" date="2025-09" db="UniProtKB">
        <authorList>
            <consortium name="Ensembl"/>
        </authorList>
    </citation>
    <scope>IDENTIFICATION</scope>
</reference>
<accession>A0A8C5KCE3</accession>
<evidence type="ECO:0000259" key="1">
    <source>
        <dbReference type="PROSITE" id="PS50053"/>
    </source>
</evidence>